<dbReference type="Pfam" id="PF01339">
    <property type="entry name" value="CheB_methylest"/>
    <property type="match status" value="1"/>
</dbReference>
<accession>A0ABV3QIP9</accession>
<organism evidence="7 8">
    <name type="scientific">Rhodanobacter lycopersici</name>
    <dbReference type="NCBI Taxonomy" id="3162487"/>
    <lineage>
        <taxon>Bacteria</taxon>
        <taxon>Pseudomonadati</taxon>
        <taxon>Pseudomonadota</taxon>
        <taxon>Gammaproteobacteria</taxon>
        <taxon>Lysobacterales</taxon>
        <taxon>Rhodanobacteraceae</taxon>
        <taxon>Rhodanobacter</taxon>
    </lineage>
</organism>
<evidence type="ECO:0000256" key="2">
    <source>
        <dbReference type="ARBA" id="ARBA00039140"/>
    </source>
</evidence>
<dbReference type="SUPFAM" id="SSF52738">
    <property type="entry name" value="Methylesterase CheB, C-terminal domain"/>
    <property type="match status" value="1"/>
</dbReference>
<comment type="caution">
    <text evidence="7">The sequence shown here is derived from an EMBL/GenBank/DDBJ whole genome shotgun (WGS) entry which is preliminary data.</text>
</comment>
<evidence type="ECO:0000256" key="5">
    <source>
        <dbReference type="SAM" id="MobiDB-lite"/>
    </source>
</evidence>
<proteinExistence type="predicted"/>
<dbReference type="EC" id="3.1.1.61" evidence="2"/>
<evidence type="ECO:0000259" key="6">
    <source>
        <dbReference type="PROSITE" id="PS50122"/>
    </source>
</evidence>
<evidence type="ECO:0000256" key="3">
    <source>
        <dbReference type="ARBA" id="ARBA00048267"/>
    </source>
</evidence>
<evidence type="ECO:0000256" key="1">
    <source>
        <dbReference type="ARBA" id="ARBA00022801"/>
    </source>
</evidence>
<evidence type="ECO:0000313" key="7">
    <source>
        <dbReference type="EMBL" id="MEW9573725.1"/>
    </source>
</evidence>
<dbReference type="Gene3D" id="3.40.50.180">
    <property type="entry name" value="Methylesterase CheB, C-terminal domain"/>
    <property type="match status" value="1"/>
</dbReference>
<evidence type="ECO:0000256" key="4">
    <source>
        <dbReference type="PROSITE-ProRule" id="PRU00050"/>
    </source>
</evidence>
<dbReference type="InterPro" id="IPR035909">
    <property type="entry name" value="CheB_C"/>
</dbReference>
<dbReference type="RefSeq" id="WP_367855782.1">
    <property type="nucleotide sequence ID" value="NZ_JBFOHK010000006.1"/>
</dbReference>
<dbReference type="Proteomes" id="UP001556220">
    <property type="component" value="Unassembled WGS sequence"/>
</dbReference>
<sequence length="515" mass="54294">MVEARPSVALLFDDAELGGHLRQVLQEHGAHIVHEGTVAGFDAALQRQLDPDVLVVNLDDEDDGAFDRLYEMIEGERPRLVFNDARASRALSGWDRARWARHLAVKVLANGDVDPPRPLDAPAVETMPVPVVAAAAEPATTEGAGFAVASAPEPAMPEPDDHDEPDLVGFDDDDGEHVAQSHAASDDLEAELAALLAADGPVPEADAVPAAPRQELPLHDGEFSLAVPVDEPPVSSVEAPAPAAAPKTPAAPDSWALVDDDAGEHVDTAHAQAADFGIEKLSAADFLAPDVEPAEPEFQPTMSLELVSMEEAVAPQAWEPTEMLLDDLGSVPSRVVLLGAAVDGLDSVCDFLATLPATARHTILLTQHFGGQPADSVLQHLSTHSSLPVRLAAHGSRARSGEVLLVPTEGQVQLRRDGSVEVRNTDSAQEPSIDASFTMAANVFGRDALGIVFAGRSTDAVAGAQAIYDRGGQVWVEAAEGEHFADMVSGIFAERLVSYSGTLHELAAHLIEVYP</sequence>
<dbReference type="PANTHER" id="PTHR42872">
    <property type="entry name" value="PROTEIN-GLUTAMATE METHYLESTERASE/PROTEIN-GLUTAMINE GLUTAMINASE"/>
    <property type="match status" value="1"/>
</dbReference>
<evidence type="ECO:0000313" key="8">
    <source>
        <dbReference type="Proteomes" id="UP001556220"/>
    </source>
</evidence>
<dbReference type="PROSITE" id="PS50122">
    <property type="entry name" value="CHEB"/>
    <property type="match status" value="1"/>
</dbReference>
<keyword evidence="8" id="KW-1185">Reference proteome</keyword>
<comment type="caution">
    <text evidence="4">Lacks conserved residue(s) required for the propagation of feature annotation.</text>
</comment>
<name>A0ABV3QIP9_9GAMM</name>
<dbReference type="InterPro" id="IPR000673">
    <property type="entry name" value="Sig_transdc_resp-reg_Me-estase"/>
</dbReference>
<comment type="catalytic activity">
    <reaction evidence="3">
        <text>[protein]-L-glutamate 5-O-methyl ester + H2O = L-glutamyl-[protein] + methanol + H(+)</text>
        <dbReference type="Rhea" id="RHEA:23236"/>
        <dbReference type="Rhea" id="RHEA-COMP:10208"/>
        <dbReference type="Rhea" id="RHEA-COMP:10311"/>
        <dbReference type="ChEBI" id="CHEBI:15377"/>
        <dbReference type="ChEBI" id="CHEBI:15378"/>
        <dbReference type="ChEBI" id="CHEBI:17790"/>
        <dbReference type="ChEBI" id="CHEBI:29973"/>
        <dbReference type="ChEBI" id="CHEBI:82795"/>
        <dbReference type="EC" id="3.1.1.61"/>
    </reaction>
</comment>
<keyword evidence="1" id="KW-0378">Hydrolase</keyword>
<protein>
    <recommendedName>
        <fullName evidence="2">protein-glutamate methylesterase</fullName>
        <ecNumber evidence="2">3.1.1.61</ecNumber>
    </recommendedName>
</protein>
<gene>
    <name evidence="7" type="ORF">ABQJ54_18375</name>
</gene>
<dbReference type="EMBL" id="JBFOHK010000006">
    <property type="protein sequence ID" value="MEW9573725.1"/>
    <property type="molecule type" value="Genomic_DNA"/>
</dbReference>
<feature type="region of interest" description="Disordered" evidence="5">
    <location>
        <begin position="232"/>
        <end position="251"/>
    </location>
</feature>
<reference evidence="7 8" key="1">
    <citation type="submission" date="2024-06" db="EMBL/GenBank/DDBJ databases">
        <authorList>
            <person name="Woo H."/>
        </authorList>
    </citation>
    <scope>NUCLEOTIDE SEQUENCE [LARGE SCALE GENOMIC DNA]</scope>
    <source>
        <strain evidence="7 8">Si-c</strain>
    </source>
</reference>
<dbReference type="PANTHER" id="PTHR42872:SF6">
    <property type="entry name" value="PROTEIN-GLUTAMATE METHYLESTERASE_PROTEIN-GLUTAMINE GLUTAMINASE"/>
    <property type="match status" value="1"/>
</dbReference>
<feature type="domain" description="CheB-type methylesterase" evidence="6">
    <location>
        <begin position="330"/>
        <end position="482"/>
    </location>
</feature>